<organism evidence="1 2">
    <name type="scientific">Hyalomma asiaticum</name>
    <name type="common">Tick</name>
    <dbReference type="NCBI Taxonomy" id="266040"/>
    <lineage>
        <taxon>Eukaryota</taxon>
        <taxon>Metazoa</taxon>
        <taxon>Ecdysozoa</taxon>
        <taxon>Arthropoda</taxon>
        <taxon>Chelicerata</taxon>
        <taxon>Arachnida</taxon>
        <taxon>Acari</taxon>
        <taxon>Parasitiformes</taxon>
        <taxon>Ixodida</taxon>
        <taxon>Ixodoidea</taxon>
        <taxon>Ixodidae</taxon>
        <taxon>Hyalomminae</taxon>
        <taxon>Hyalomma</taxon>
    </lineage>
</organism>
<sequence length="393" mass="44020">MAAENADLDLPTENCVGEPSGSAQGQDNARTPQRLRTSRSPTETCAICMEPPKNKAFPDCCVHAFCFSCLFRWARVQDTCPLCKQEFRSIIYGFCSSDAYEEDFDGVGGDSSESFTAPEELLQENVMRSQQERARREAQPHGALRNPSPYNPREAVTTRDRFEMYESDLWAVPRSNCRETSAEFYCSHPSHTLRLVPWVTRELTALMQGNLGRVTSAVNNVLELIRNFGIRHREFSRRMEPFLHGYREHFVHEFYSFASSVFETMDDYDRNTVYASRNVAASQANQFQRRVEASRESEQAPSRAARAAPVADTYDSPQLEPDGLHGSSMVTAAPSSTVSDSDSDSSDCVIVAIQYPSRESTPEVIELSSDEDDTVFESRHSGTSFDTVAGPSK</sequence>
<evidence type="ECO:0000313" key="2">
    <source>
        <dbReference type="Proteomes" id="UP000821845"/>
    </source>
</evidence>
<keyword evidence="2" id="KW-1185">Reference proteome</keyword>
<dbReference type="EMBL" id="CM023481">
    <property type="protein sequence ID" value="KAH6946627.1"/>
    <property type="molecule type" value="Genomic_DNA"/>
</dbReference>
<name>A0ACB7TMP4_HYAAI</name>
<reference evidence="1" key="1">
    <citation type="submission" date="2020-05" db="EMBL/GenBank/DDBJ databases">
        <title>Large-scale comparative analyses of tick genomes elucidate their genetic diversity and vector capacities.</title>
        <authorList>
            <person name="Jia N."/>
            <person name="Wang J."/>
            <person name="Shi W."/>
            <person name="Du L."/>
            <person name="Sun Y."/>
            <person name="Zhan W."/>
            <person name="Jiang J."/>
            <person name="Wang Q."/>
            <person name="Zhang B."/>
            <person name="Ji P."/>
            <person name="Sakyi L.B."/>
            <person name="Cui X."/>
            <person name="Yuan T."/>
            <person name="Jiang B."/>
            <person name="Yang W."/>
            <person name="Lam T.T.-Y."/>
            <person name="Chang Q."/>
            <person name="Ding S."/>
            <person name="Wang X."/>
            <person name="Zhu J."/>
            <person name="Ruan X."/>
            <person name="Zhao L."/>
            <person name="Wei J."/>
            <person name="Que T."/>
            <person name="Du C."/>
            <person name="Cheng J."/>
            <person name="Dai P."/>
            <person name="Han X."/>
            <person name="Huang E."/>
            <person name="Gao Y."/>
            <person name="Liu J."/>
            <person name="Shao H."/>
            <person name="Ye R."/>
            <person name="Li L."/>
            <person name="Wei W."/>
            <person name="Wang X."/>
            <person name="Wang C."/>
            <person name="Yang T."/>
            <person name="Huo Q."/>
            <person name="Li W."/>
            <person name="Guo W."/>
            <person name="Chen H."/>
            <person name="Zhou L."/>
            <person name="Ni X."/>
            <person name="Tian J."/>
            <person name="Zhou Y."/>
            <person name="Sheng Y."/>
            <person name="Liu T."/>
            <person name="Pan Y."/>
            <person name="Xia L."/>
            <person name="Li J."/>
            <person name="Zhao F."/>
            <person name="Cao W."/>
        </authorList>
    </citation>
    <scope>NUCLEOTIDE SEQUENCE</scope>
    <source>
        <strain evidence="1">Hyas-2018</strain>
    </source>
</reference>
<evidence type="ECO:0000313" key="1">
    <source>
        <dbReference type="EMBL" id="KAH6946627.1"/>
    </source>
</evidence>
<accession>A0ACB7TMP4</accession>
<proteinExistence type="predicted"/>
<protein>
    <submittedName>
        <fullName evidence="1">Uncharacterized protein</fullName>
    </submittedName>
</protein>
<gene>
    <name evidence="1" type="ORF">HPB50_014229</name>
</gene>
<comment type="caution">
    <text evidence="1">The sequence shown here is derived from an EMBL/GenBank/DDBJ whole genome shotgun (WGS) entry which is preliminary data.</text>
</comment>
<dbReference type="Proteomes" id="UP000821845">
    <property type="component" value="Chromosome 1"/>
</dbReference>